<keyword evidence="10" id="KW-0645">Protease</keyword>
<comment type="subcellular location">
    <subcellularLocation>
        <location evidence="1">Membrane</location>
        <topology evidence="1">Multi-pass membrane protein</topology>
    </subcellularLocation>
</comment>
<dbReference type="PANTHER" id="PTHR43731">
    <property type="entry name" value="RHOMBOID PROTEASE"/>
    <property type="match status" value="1"/>
</dbReference>
<name>A0AAV4LUN0_BABCB</name>
<dbReference type="PROSITE" id="PS51352">
    <property type="entry name" value="THIOREDOXIN_2"/>
    <property type="match status" value="1"/>
</dbReference>
<dbReference type="InterPro" id="IPR036249">
    <property type="entry name" value="Thioredoxin-like_sf"/>
</dbReference>
<organism evidence="10 11">
    <name type="scientific">Babesia caballi</name>
    <dbReference type="NCBI Taxonomy" id="5871"/>
    <lineage>
        <taxon>Eukaryota</taxon>
        <taxon>Sar</taxon>
        <taxon>Alveolata</taxon>
        <taxon>Apicomplexa</taxon>
        <taxon>Aconoidasida</taxon>
        <taxon>Piroplasmida</taxon>
        <taxon>Babesiidae</taxon>
        <taxon>Babesia</taxon>
    </lineage>
</organism>
<dbReference type="InterPro" id="IPR013766">
    <property type="entry name" value="Thioredoxin_domain"/>
</dbReference>
<reference evidence="10 11" key="1">
    <citation type="submission" date="2021-06" db="EMBL/GenBank/DDBJ databases">
        <title>Genome sequence of Babesia caballi.</title>
        <authorList>
            <person name="Yamagishi J."/>
            <person name="Kidaka T."/>
            <person name="Ochi A."/>
        </authorList>
    </citation>
    <scope>NUCLEOTIDE SEQUENCE [LARGE SCALE GENOMIC DNA]</scope>
    <source>
        <strain evidence="10">USDA-D6B2</strain>
    </source>
</reference>
<evidence type="ECO:0000256" key="6">
    <source>
        <dbReference type="ARBA" id="ARBA00023136"/>
    </source>
</evidence>
<feature type="region of interest" description="Disordered" evidence="7">
    <location>
        <begin position="99"/>
        <end position="164"/>
    </location>
</feature>
<keyword evidence="3 8" id="KW-0812">Transmembrane</keyword>
<dbReference type="SUPFAM" id="SSF144091">
    <property type="entry name" value="Rhomboid-like"/>
    <property type="match status" value="1"/>
</dbReference>
<keyword evidence="4" id="KW-0378">Hydrolase</keyword>
<accession>A0AAV4LUN0</accession>
<evidence type="ECO:0000256" key="4">
    <source>
        <dbReference type="ARBA" id="ARBA00022801"/>
    </source>
</evidence>
<dbReference type="GO" id="GO:0004252">
    <property type="term" value="F:serine-type endopeptidase activity"/>
    <property type="evidence" value="ECO:0007669"/>
    <property type="project" value="InterPro"/>
</dbReference>
<protein>
    <submittedName>
        <fullName evidence="10">Rhomboid protease ROM6, putative</fullName>
    </submittedName>
</protein>
<dbReference type="InterPro" id="IPR050925">
    <property type="entry name" value="Rhomboid_protease_S54"/>
</dbReference>
<feature type="domain" description="Thioredoxin" evidence="9">
    <location>
        <begin position="652"/>
        <end position="787"/>
    </location>
</feature>
<evidence type="ECO:0000259" key="9">
    <source>
        <dbReference type="PROSITE" id="PS51352"/>
    </source>
</evidence>
<evidence type="ECO:0000256" key="5">
    <source>
        <dbReference type="ARBA" id="ARBA00022989"/>
    </source>
</evidence>
<comment type="caution">
    <text evidence="10">The sequence shown here is derived from an EMBL/GenBank/DDBJ whole genome shotgun (WGS) entry which is preliminary data.</text>
</comment>
<feature type="transmembrane region" description="Helical" evidence="8">
    <location>
        <begin position="387"/>
        <end position="406"/>
    </location>
</feature>
<dbReference type="AlphaFoldDB" id="A0AAV4LUN0"/>
<evidence type="ECO:0000313" key="10">
    <source>
        <dbReference type="EMBL" id="GIX63952.1"/>
    </source>
</evidence>
<evidence type="ECO:0000256" key="8">
    <source>
        <dbReference type="SAM" id="Phobius"/>
    </source>
</evidence>
<keyword evidence="5 8" id="KW-1133">Transmembrane helix</keyword>
<evidence type="ECO:0000256" key="7">
    <source>
        <dbReference type="SAM" id="MobiDB-lite"/>
    </source>
</evidence>
<feature type="region of interest" description="Disordered" evidence="7">
    <location>
        <begin position="636"/>
        <end position="660"/>
    </location>
</feature>
<dbReference type="InterPro" id="IPR022764">
    <property type="entry name" value="Peptidase_S54_rhomboid_dom"/>
</dbReference>
<evidence type="ECO:0000256" key="2">
    <source>
        <dbReference type="ARBA" id="ARBA00009045"/>
    </source>
</evidence>
<keyword evidence="6 8" id="KW-0472">Membrane</keyword>
<feature type="transmembrane region" description="Helical" evidence="8">
    <location>
        <begin position="412"/>
        <end position="431"/>
    </location>
</feature>
<dbReference type="PROSITE" id="PS51257">
    <property type="entry name" value="PROKAR_LIPOPROTEIN"/>
    <property type="match status" value="1"/>
</dbReference>
<dbReference type="SUPFAM" id="SSF52833">
    <property type="entry name" value="Thioredoxin-like"/>
    <property type="match status" value="1"/>
</dbReference>
<feature type="transmembrane region" description="Helical" evidence="8">
    <location>
        <begin position="354"/>
        <end position="375"/>
    </location>
</feature>
<dbReference type="Gene3D" id="1.20.1540.10">
    <property type="entry name" value="Rhomboid-like"/>
    <property type="match status" value="1"/>
</dbReference>
<dbReference type="InterPro" id="IPR035952">
    <property type="entry name" value="Rhomboid-like_sf"/>
</dbReference>
<dbReference type="Gene3D" id="3.40.30.10">
    <property type="entry name" value="Glutaredoxin"/>
    <property type="match status" value="1"/>
</dbReference>
<sequence>MATYLRLLSRRGLRRLPASPTAGSSCRSDPCPPFTSPSTLFLASGSIARRQPFRPTSRCPEARRKAHWGYETAPIGRGYNRIAFVGSAVFTLCRSRESRTYPERHDEPSPSSVGPRAASHTRQDDDDSDGVNIPIDFGPAHRTPIVRDHNSSHPRHGSSDTWWDRAKTPPSFGPGFTTGDGGVFGKTSMAGVLSFIGNVSPNGFGNLFLTCCGSVFGLWFMSDRMRNPWLSHFMQRHFVASRDSLRLGRWHTLLTCAISHSSLMHLLFNCMMFHQLIGTFARQMAPPGASQYSASSIDRLFRAVSSGIENLLWKEKKPTPRRNNVQTSDIINVLLLSALGSSLGHVFLYSTPVLGASGAISGLVYLLASTFPNSYFRTVFPIPGLQLSILQVGQLFVLTNLYFLYYRSGLRNIAWAAHLFGMGAGAAYCYFQQHVFKRTGFHNPVLLSIQTAKRQWLRTFRVRHWEGLLIAASAPVLRYTSLSGRHTGPGSRPPPLPAPLSTLNYHIYLNSTMTLLAARLRCAFAWFLVSVSAVHCIEESSVVEWDTGFRQHSPRGSNEHLSSTHAPSDHVRDASSGLEASAVCAPPSTSSVDQSISSAAIYPQHCDYRPIIARSSTSLIHTSSRPAFLESTHHHGLIRSHRSNRSDSDVSGNGGSDVSNYGFFGGPGNSGESLRELIDENRTSGGVLLVDFYATWCVIDLLLCCKSCRCQPCTRMSANLRVVESRYKPGKLVVFKIDVDENQQLAAAHNITALPTILLFTRGAEFKRLTGVVEVGDLIDMIDDALDHAS</sequence>
<dbReference type="GeneID" id="94195433"/>
<keyword evidence="11" id="KW-1185">Reference proteome</keyword>
<dbReference type="Proteomes" id="UP001497744">
    <property type="component" value="Unassembled WGS sequence"/>
</dbReference>
<dbReference type="Pfam" id="PF01694">
    <property type="entry name" value="Rhomboid"/>
    <property type="match status" value="1"/>
</dbReference>
<feature type="transmembrane region" description="Helical" evidence="8">
    <location>
        <begin position="203"/>
        <end position="221"/>
    </location>
</feature>
<feature type="region of interest" description="Disordered" evidence="7">
    <location>
        <begin position="553"/>
        <end position="591"/>
    </location>
</feature>
<dbReference type="RefSeq" id="XP_067716021.1">
    <property type="nucleotide sequence ID" value="XM_067859920.1"/>
</dbReference>
<gene>
    <name evidence="10" type="ORF">BcabD6B2_33870</name>
</gene>
<proteinExistence type="inferred from homology"/>
<evidence type="ECO:0000256" key="1">
    <source>
        <dbReference type="ARBA" id="ARBA00004141"/>
    </source>
</evidence>
<dbReference type="EMBL" id="BPLF01000003">
    <property type="protein sequence ID" value="GIX63952.1"/>
    <property type="molecule type" value="Genomic_DNA"/>
</dbReference>
<evidence type="ECO:0000313" key="11">
    <source>
        <dbReference type="Proteomes" id="UP001497744"/>
    </source>
</evidence>
<dbReference type="PANTHER" id="PTHR43731:SF14">
    <property type="entry name" value="PRESENILIN-ASSOCIATED RHOMBOID-LIKE PROTEIN, MITOCHONDRIAL"/>
    <property type="match status" value="1"/>
</dbReference>
<dbReference type="CDD" id="cd02947">
    <property type="entry name" value="TRX_family"/>
    <property type="match status" value="1"/>
</dbReference>
<feature type="compositionally biased region" description="Basic and acidic residues" evidence="7">
    <location>
        <begin position="99"/>
        <end position="108"/>
    </location>
</feature>
<feature type="compositionally biased region" description="Polar residues" evidence="7">
    <location>
        <begin position="554"/>
        <end position="566"/>
    </location>
</feature>
<comment type="similarity">
    <text evidence="2">Belongs to the peptidase S54 family.</text>
</comment>
<dbReference type="Pfam" id="PF00085">
    <property type="entry name" value="Thioredoxin"/>
    <property type="match status" value="1"/>
</dbReference>
<evidence type="ECO:0000256" key="3">
    <source>
        <dbReference type="ARBA" id="ARBA00022692"/>
    </source>
</evidence>
<dbReference type="GO" id="GO:0006508">
    <property type="term" value="P:proteolysis"/>
    <property type="evidence" value="ECO:0007669"/>
    <property type="project" value="UniProtKB-KW"/>
</dbReference>
<dbReference type="GO" id="GO:0016020">
    <property type="term" value="C:membrane"/>
    <property type="evidence" value="ECO:0007669"/>
    <property type="project" value="UniProtKB-SubCell"/>
</dbReference>